<dbReference type="InterPro" id="IPR036236">
    <property type="entry name" value="Znf_C2H2_sf"/>
</dbReference>
<evidence type="ECO:0000256" key="10">
    <source>
        <dbReference type="PROSITE-ProRule" id="PRU00042"/>
    </source>
</evidence>
<protein>
    <submittedName>
        <fullName evidence="12">Zinc finger protein 300</fullName>
    </submittedName>
</protein>
<evidence type="ECO:0000256" key="7">
    <source>
        <dbReference type="ARBA" id="ARBA00023125"/>
    </source>
</evidence>
<evidence type="ECO:0000313" key="13">
    <source>
        <dbReference type="Proteomes" id="UP000053268"/>
    </source>
</evidence>
<keyword evidence="3" id="KW-0677">Repeat</keyword>
<sequence length="522" mass="61105">MVDISVVCRTCMKNHGDLVNLFVPMKMEHNCDMLYVDALETASTCQVIFYVIYHDELSPMYQKERDETQSFVLSNQPTQGEENALKSQDNLKKLIYLDNTLKEELKDEDDNTYNEMKICDNSIFPKIEKTEDDFYICPTCQKQYTQHKRYLNHLLTHEIDQTKVKLETDYDSIDIFGESDYSDQLYKCEECDKTFNKERALISHRRKHKNYVTKDKNFECDYCHKMFSMKSLLKRHLKLHSTNRPFPCNQCSKSYTRQDQLIEHIKKHDKVKAHVCSYCNKGFSQLCSLKEHLRVHTKEAPYLCSECGKSFTNNSNLRQHMIRHSGVKPFSCTFCPKTFSTKGQMVSHIATHTDAHPHKCDECGAAFTKPNSLKKHKFIHRDLKAFACDTCDKRFNCKDHLKRHQRVHTGEKPYRCRYCERAFSQSNDVIKHMRMHVGQDIYQCSVCHMKFRLMRDLKKHYPTHYINDSNTPTVPVGNGMMAPIMVLKTDTDVQNVTQTDIMITVNDTLSNGIIINIPPQET</sequence>
<evidence type="ECO:0000256" key="1">
    <source>
        <dbReference type="ARBA" id="ARBA00004123"/>
    </source>
</evidence>
<comment type="subcellular location">
    <subcellularLocation>
        <location evidence="1">Nucleus</location>
    </subcellularLocation>
</comment>
<proteinExistence type="predicted"/>
<dbReference type="Pfam" id="PF00096">
    <property type="entry name" value="zf-C2H2"/>
    <property type="match status" value="7"/>
</dbReference>
<evidence type="ECO:0000313" key="12">
    <source>
        <dbReference type="EMBL" id="KPI90925.1"/>
    </source>
</evidence>
<feature type="domain" description="C2H2-type" evidence="11">
    <location>
        <begin position="358"/>
        <end position="385"/>
    </location>
</feature>
<keyword evidence="4 10" id="KW-0863">Zinc-finger</keyword>
<accession>A0A194PIK9</accession>
<dbReference type="GO" id="GO:0008270">
    <property type="term" value="F:zinc ion binding"/>
    <property type="evidence" value="ECO:0007669"/>
    <property type="project" value="UniProtKB-KW"/>
</dbReference>
<keyword evidence="7" id="KW-0238">DNA-binding</keyword>
<feature type="domain" description="C2H2-type" evidence="11">
    <location>
        <begin position="302"/>
        <end position="329"/>
    </location>
</feature>
<dbReference type="EMBL" id="KQ459606">
    <property type="protein sequence ID" value="KPI90925.1"/>
    <property type="molecule type" value="Genomic_DNA"/>
</dbReference>
<dbReference type="Pfam" id="PF13912">
    <property type="entry name" value="zf-C2H2_6"/>
    <property type="match status" value="1"/>
</dbReference>
<dbReference type="GO" id="GO:0003677">
    <property type="term" value="F:DNA binding"/>
    <property type="evidence" value="ECO:0007669"/>
    <property type="project" value="UniProtKB-KW"/>
</dbReference>
<feature type="domain" description="C2H2-type" evidence="11">
    <location>
        <begin position="414"/>
        <end position="441"/>
    </location>
</feature>
<dbReference type="PANTHER" id="PTHR23226:SF416">
    <property type="entry name" value="FI01424P"/>
    <property type="match status" value="1"/>
</dbReference>
<dbReference type="SUPFAM" id="SSF57667">
    <property type="entry name" value="beta-beta-alpha zinc fingers"/>
    <property type="match status" value="6"/>
</dbReference>
<dbReference type="Gene3D" id="3.30.160.60">
    <property type="entry name" value="Classic Zinc Finger"/>
    <property type="match status" value="10"/>
</dbReference>
<evidence type="ECO:0000256" key="8">
    <source>
        <dbReference type="ARBA" id="ARBA00023163"/>
    </source>
</evidence>
<dbReference type="FunFam" id="3.30.160.60:FF:000358">
    <property type="entry name" value="zinc finger protein 24"/>
    <property type="match status" value="1"/>
</dbReference>
<keyword evidence="9" id="KW-0539">Nucleus</keyword>
<dbReference type="STRING" id="66420.A0A194PIK9"/>
<evidence type="ECO:0000256" key="2">
    <source>
        <dbReference type="ARBA" id="ARBA00022723"/>
    </source>
</evidence>
<feature type="domain" description="C2H2-type" evidence="11">
    <location>
        <begin position="186"/>
        <end position="213"/>
    </location>
</feature>
<keyword evidence="13" id="KW-1185">Reference proteome</keyword>
<organism evidence="12 13">
    <name type="scientific">Papilio xuthus</name>
    <name type="common">Asian swallowtail butterfly</name>
    <dbReference type="NCBI Taxonomy" id="66420"/>
    <lineage>
        <taxon>Eukaryota</taxon>
        <taxon>Metazoa</taxon>
        <taxon>Ecdysozoa</taxon>
        <taxon>Arthropoda</taxon>
        <taxon>Hexapoda</taxon>
        <taxon>Insecta</taxon>
        <taxon>Pterygota</taxon>
        <taxon>Neoptera</taxon>
        <taxon>Endopterygota</taxon>
        <taxon>Lepidoptera</taxon>
        <taxon>Glossata</taxon>
        <taxon>Ditrysia</taxon>
        <taxon>Papilionoidea</taxon>
        <taxon>Papilionidae</taxon>
        <taxon>Papilioninae</taxon>
        <taxon>Papilio</taxon>
    </lineage>
</organism>
<keyword evidence="5" id="KW-0862">Zinc</keyword>
<dbReference type="PROSITE" id="PS50157">
    <property type="entry name" value="ZINC_FINGER_C2H2_2"/>
    <property type="match status" value="11"/>
</dbReference>
<gene>
    <name evidence="12" type="ORF">RR46_14429</name>
</gene>
<keyword evidence="2" id="KW-0479">Metal-binding</keyword>
<evidence type="ECO:0000256" key="4">
    <source>
        <dbReference type="ARBA" id="ARBA00022771"/>
    </source>
</evidence>
<feature type="domain" description="C2H2-type" evidence="11">
    <location>
        <begin position="274"/>
        <end position="301"/>
    </location>
</feature>
<evidence type="ECO:0000256" key="9">
    <source>
        <dbReference type="ARBA" id="ARBA00023242"/>
    </source>
</evidence>
<dbReference type="Pfam" id="PF13894">
    <property type="entry name" value="zf-C2H2_4"/>
    <property type="match status" value="1"/>
</dbReference>
<feature type="domain" description="C2H2-type" evidence="11">
    <location>
        <begin position="246"/>
        <end position="273"/>
    </location>
</feature>
<dbReference type="FunFam" id="3.30.160.60:FF:000110">
    <property type="entry name" value="Zinc finger protein-like"/>
    <property type="match status" value="2"/>
</dbReference>
<feature type="domain" description="C2H2-type" evidence="11">
    <location>
        <begin position="135"/>
        <end position="162"/>
    </location>
</feature>
<evidence type="ECO:0000256" key="6">
    <source>
        <dbReference type="ARBA" id="ARBA00023015"/>
    </source>
</evidence>
<feature type="domain" description="C2H2-type" evidence="11">
    <location>
        <begin position="330"/>
        <end position="357"/>
    </location>
</feature>
<evidence type="ECO:0000256" key="3">
    <source>
        <dbReference type="ARBA" id="ARBA00022737"/>
    </source>
</evidence>
<feature type="domain" description="C2H2-type" evidence="11">
    <location>
        <begin position="386"/>
        <end position="413"/>
    </location>
</feature>
<dbReference type="Proteomes" id="UP000053268">
    <property type="component" value="Unassembled WGS sequence"/>
</dbReference>
<evidence type="ECO:0000256" key="5">
    <source>
        <dbReference type="ARBA" id="ARBA00022833"/>
    </source>
</evidence>
<dbReference type="PROSITE" id="PS00028">
    <property type="entry name" value="ZINC_FINGER_C2H2_1"/>
    <property type="match status" value="11"/>
</dbReference>
<dbReference type="InterPro" id="IPR013087">
    <property type="entry name" value="Znf_C2H2_type"/>
</dbReference>
<reference evidence="12 13" key="1">
    <citation type="journal article" date="2015" name="Nat. Commun.">
        <title>Outbred genome sequencing and CRISPR/Cas9 gene editing in butterflies.</title>
        <authorList>
            <person name="Li X."/>
            <person name="Fan D."/>
            <person name="Zhang W."/>
            <person name="Liu G."/>
            <person name="Zhang L."/>
            <person name="Zhao L."/>
            <person name="Fang X."/>
            <person name="Chen L."/>
            <person name="Dong Y."/>
            <person name="Chen Y."/>
            <person name="Ding Y."/>
            <person name="Zhao R."/>
            <person name="Feng M."/>
            <person name="Zhu Y."/>
            <person name="Feng Y."/>
            <person name="Jiang X."/>
            <person name="Zhu D."/>
            <person name="Xiang H."/>
            <person name="Feng X."/>
            <person name="Li S."/>
            <person name="Wang J."/>
            <person name="Zhang G."/>
            <person name="Kronforst M.R."/>
            <person name="Wang W."/>
        </authorList>
    </citation>
    <scope>NUCLEOTIDE SEQUENCE [LARGE SCALE GENOMIC DNA]</scope>
    <source>
        <strain evidence="12">Ya'a_city_454_Px</strain>
        <tissue evidence="12">Whole body</tissue>
    </source>
</reference>
<dbReference type="AlphaFoldDB" id="A0A194PIK9"/>
<dbReference type="FunFam" id="3.30.160.60:FF:000065">
    <property type="entry name" value="B-cell CLL/lymphoma 6, member B"/>
    <property type="match status" value="1"/>
</dbReference>
<dbReference type="GO" id="GO:0005634">
    <property type="term" value="C:nucleus"/>
    <property type="evidence" value="ECO:0007669"/>
    <property type="project" value="UniProtKB-SubCell"/>
</dbReference>
<dbReference type="FunFam" id="3.30.160.60:FF:001498">
    <property type="entry name" value="Zinc finger protein 404"/>
    <property type="match status" value="1"/>
</dbReference>
<dbReference type="SMART" id="SM00355">
    <property type="entry name" value="ZnF_C2H2"/>
    <property type="match status" value="11"/>
</dbReference>
<feature type="domain" description="C2H2-type" evidence="11">
    <location>
        <begin position="218"/>
        <end position="245"/>
    </location>
</feature>
<evidence type="ECO:0000259" key="11">
    <source>
        <dbReference type="PROSITE" id="PS50157"/>
    </source>
</evidence>
<name>A0A194PIK9_PAPXU</name>
<dbReference type="FunFam" id="3.30.160.60:FF:001228">
    <property type="entry name" value="Zinc finger protein 236"/>
    <property type="match status" value="1"/>
</dbReference>
<dbReference type="FunFam" id="3.30.160.60:FF:000264">
    <property type="entry name" value="Zinc finger protein 236"/>
    <property type="match status" value="1"/>
</dbReference>
<feature type="domain" description="C2H2-type" evidence="11">
    <location>
        <begin position="442"/>
        <end position="464"/>
    </location>
</feature>
<dbReference type="PANTHER" id="PTHR23226">
    <property type="entry name" value="ZINC FINGER AND SCAN DOMAIN-CONTAINING"/>
    <property type="match status" value="1"/>
</dbReference>
<keyword evidence="6" id="KW-0805">Transcription regulation</keyword>
<keyword evidence="8" id="KW-0804">Transcription</keyword>